<reference evidence="3 4" key="1">
    <citation type="journal article" date="2012" name="J. Bacteriol.">
        <title>Complete Genome Sequence of the BTEX-Degrading Bacterium Pseudoxanthomonas spadix BD-a59.</title>
        <authorList>
            <person name="Lee S.H."/>
            <person name="Jin H.M."/>
            <person name="Lee H.J."/>
            <person name="Kim J.M."/>
            <person name="Jeon C.O."/>
        </authorList>
    </citation>
    <scope>NUCLEOTIDE SEQUENCE [LARGE SCALE GENOMIC DNA]</scope>
    <source>
        <strain evidence="3 4">BD-a59</strain>
    </source>
</reference>
<feature type="signal peptide" evidence="1">
    <location>
        <begin position="1"/>
        <end position="24"/>
    </location>
</feature>
<dbReference type="Pfam" id="PF04264">
    <property type="entry name" value="YceI"/>
    <property type="match status" value="1"/>
</dbReference>
<evidence type="ECO:0000313" key="4">
    <source>
        <dbReference type="Proteomes" id="UP000005870"/>
    </source>
</evidence>
<dbReference type="Gene3D" id="2.40.128.110">
    <property type="entry name" value="Lipid/polyisoprenoid-binding, YceI-like"/>
    <property type="match status" value="1"/>
</dbReference>
<evidence type="ECO:0000256" key="1">
    <source>
        <dbReference type="SAM" id="SignalP"/>
    </source>
</evidence>
<evidence type="ECO:0000259" key="2">
    <source>
        <dbReference type="SMART" id="SM00867"/>
    </source>
</evidence>
<dbReference type="eggNOG" id="COG2353">
    <property type="taxonomic scope" value="Bacteria"/>
</dbReference>
<dbReference type="Proteomes" id="UP000005870">
    <property type="component" value="Chromosome"/>
</dbReference>
<dbReference type="PANTHER" id="PTHR34406:SF1">
    <property type="entry name" value="PROTEIN YCEI"/>
    <property type="match status" value="1"/>
</dbReference>
<keyword evidence="1" id="KW-0732">Signal</keyword>
<keyword evidence="4" id="KW-1185">Reference proteome</keyword>
<gene>
    <name evidence="3" type="ordered locus">DSC_02015</name>
</gene>
<dbReference type="SUPFAM" id="SSF101874">
    <property type="entry name" value="YceI-like"/>
    <property type="match status" value="1"/>
</dbReference>
<dbReference type="InterPro" id="IPR007372">
    <property type="entry name" value="Lipid/polyisoprenoid-bd_YceI"/>
</dbReference>
<accession>G7UUX7</accession>
<protein>
    <recommendedName>
        <fullName evidence="2">Lipid/polyisoprenoid-binding YceI-like domain-containing protein</fullName>
    </recommendedName>
</protein>
<dbReference type="STRING" id="1045855.DSC_02015"/>
<organism evidence="3 4">
    <name type="scientific">Pseudoxanthomonas spadix (strain BD-a59)</name>
    <dbReference type="NCBI Taxonomy" id="1045855"/>
    <lineage>
        <taxon>Bacteria</taxon>
        <taxon>Pseudomonadati</taxon>
        <taxon>Pseudomonadota</taxon>
        <taxon>Gammaproteobacteria</taxon>
        <taxon>Lysobacterales</taxon>
        <taxon>Lysobacteraceae</taxon>
        <taxon>Pseudoxanthomonas</taxon>
    </lineage>
</organism>
<proteinExistence type="predicted"/>
<dbReference type="HOGENOM" id="CLU_1336841_0_0_6"/>
<dbReference type="PANTHER" id="PTHR34406">
    <property type="entry name" value="PROTEIN YCEI"/>
    <property type="match status" value="1"/>
</dbReference>
<dbReference type="AlphaFoldDB" id="G7UUX7"/>
<evidence type="ECO:0000313" key="3">
    <source>
        <dbReference type="EMBL" id="AER55056.1"/>
    </source>
</evidence>
<feature type="chain" id="PRO_5003504379" description="Lipid/polyisoprenoid-binding YceI-like domain-containing protein" evidence="1">
    <location>
        <begin position="25"/>
        <end position="195"/>
    </location>
</feature>
<dbReference type="EMBL" id="CP003093">
    <property type="protein sequence ID" value="AER55056.1"/>
    <property type="molecule type" value="Genomic_DNA"/>
</dbReference>
<dbReference type="RefSeq" id="WP_014159234.1">
    <property type="nucleotide sequence ID" value="NC_016147.2"/>
</dbReference>
<dbReference type="InterPro" id="IPR036761">
    <property type="entry name" value="TTHA0802/YceI-like_sf"/>
</dbReference>
<dbReference type="SMART" id="SM00867">
    <property type="entry name" value="YceI"/>
    <property type="match status" value="1"/>
</dbReference>
<sequence length="195" mass="21729">MALKLDRVARVCAWIGLTLCVAAAAQSPAMPLDKQHTRLGFALSTRWGQTLEGRFPHYQGVVTVLPDGRHQVTLRMYTADVQINDHERYARWARGSAFFDADKWPEVVFISDPYDTAVLRDGGQITGDLVIRGIRRPETLTVQPAACSRPALDCDVVLSGAVRRSDYEMDSLKLAINDRVVFLLHARVEPPESTP</sequence>
<name>G7UUX7_PSEUP</name>
<dbReference type="KEGG" id="psd:DSC_02015"/>
<feature type="domain" description="Lipid/polyisoprenoid-binding YceI-like" evidence="2">
    <location>
        <begin position="29"/>
        <end position="189"/>
    </location>
</feature>